<gene>
    <name evidence="1" type="ORF">LV89_01809</name>
</gene>
<name>A0A316E9E6_9BACT</name>
<dbReference type="RefSeq" id="WP_109742572.1">
    <property type="nucleotide sequence ID" value="NZ_QGGO01000008.1"/>
</dbReference>
<evidence type="ECO:0000313" key="1">
    <source>
        <dbReference type="EMBL" id="PWK26997.1"/>
    </source>
</evidence>
<proteinExistence type="predicted"/>
<evidence type="ECO:0000313" key="2">
    <source>
        <dbReference type="Proteomes" id="UP000245489"/>
    </source>
</evidence>
<dbReference type="AlphaFoldDB" id="A0A316E9E6"/>
<dbReference type="Proteomes" id="UP000245489">
    <property type="component" value="Unassembled WGS sequence"/>
</dbReference>
<accession>A0A316E9E6</accession>
<reference evidence="1 2" key="1">
    <citation type="submission" date="2018-05" db="EMBL/GenBank/DDBJ databases">
        <title>Genomic Encyclopedia of Archaeal and Bacterial Type Strains, Phase II (KMG-II): from individual species to whole genera.</title>
        <authorList>
            <person name="Goeker M."/>
        </authorList>
    </citation>
    <scope>NUCLEOTIDE SEQUENCE [LARGE SCALE GENOMIC DNA]</scope>
    <source>
        <strain evidence="1 2">DSM 22214</strain>
    </source>
</reference>
<comment type="caution">
    <text evidence="1">The sequence shown here is derived from an EMBL/GenBank/DDBJ whole genome shotgun (WGS) entry which is preliminary data.</text>
</comment>
<dbReference type="EMBL" id="QGGO01000008">
    <property type="protein sequence ID" value="PWK26997.1"/>
    <property type="molecule type" value="Genomic_DNA"/>
</dbReference>
<sequence>MSESPSFEDIKSKIIQLKEISKNCQVANASEGFVVVVKQNEILDLQIFTEGKITANAMKTAINNAFARLAKVSEKEVQNFISQQNEVVQNALKQNLS</sequence>
<keyword evidence="2" id="KW-1185">Reference proteome</keyword>
<organism evidence="1 2">
    <name type="scientific">Arcicella aurantiaca</name>
    <dbReference type="NCBI Taxonomy" id="591202"/>
    <lineage>
        <taxon>Bacteria</taxon>
        <taxon>Pseudomonadati</taxon>
        <taxon>Bacteroidota</taxon>
        <taxon>Cytophagia</taxon>
        <taxon>Cytophagales</taxon>
        <taxon>Flectobacillaceae</taxon>
        <taxon>Arcicella</taxon>
    </lineage>
</organism>
<protein>
    <submittedName>
        <fullName evidence="1">Uncharacterized protein</fullName>
    </submittedName>
</protein>